<evidence type="ECO:0000313" key="8">
    <source>
        <dbReference type="EMBL" id="SEM21404.1"/>
    </source>
</evidence>
<dbReference type="InterPro" id="IPR036388">
    <property type="entry name" value="WH-like_DNA-bd_sf"/>
</dbReference>
<keyword evidence="4" id="KW-0238">DNA-binding</keyword>
<keyword evidence="3" id="KW-0731">Sigma factor</keyword>
<evidence type="ECO:0000259" key="6">
    <source>
        <dbReference type="Pfam" id="PF04542"/>
    </source>
</evidence>
<dbReference type="InterPro" id="IPR013325">
    <property type="entry name" value="RNA_pol_sigma_r2"/>
</dbReference>
<evidence type="ECO:0000313" key="7">
    <source>
        <dbReference type="EMBL" id="GEK88560.1"/>
    </source>
</evidence>
<keyword evidence="7" id="KW-0240">DNA-directed RNA polymerase</keyword>
<sequence length="185" mass="21804">MAEDEWIIKTIKKRNEQGLEELIHKYGGLLKSIIQKQLYALPGHQDECLNDVFLAIWNNIEQYDVSKSSFKNWIAVIARYRSINTLKKYRNELKTVSWEEALETENVHNDNPLSQELWEIKLEELLAPLNEKDHKLFKDLFESQDSTDVIAEKHGLSRGALYSRFSRGKSKLRRHFEKKGESRNE</sequence>
<organism evidence="8 9">
    <name type="scientific">Alkalibacterium putridalgicola</name>
    <dbReference type="NCBI Taxonomy" id="426703"/>
    <lineage>
        <taxon>Bacteria</taxon>
        <taxon>Bacillati</taxon>
        <taxon>Bacillota</taxon>
        <taxon>Bacilli</taxon>
        <taxon>Lactobacillales</taxon>
        <taxon>Carnobacteriaceae</taxon>
        <taxon>Alkalibacterium</taxon>
    </lineage>
</organism>
<dbReference type="SUPFAM" id="SSF88946">
    <property type="entry name" value="Sigma2 domain of RNA polymerase sigma factors"/>
    <property type="match status" value="1"/>
</dbReference>
<accession>A0A1H7WJ81</accession>
<keyword evidence="2" id="KW-0805">Transcription regulation</keyword>
<protein>
    <submittedName>
        <fullName evidence="7">DNA-directed RNA polymerase sigma-70 factor</fullName>
    </submittedName>
    <submittedName>
        <fullName evidence="8">RNA polymerase sigma-70 factor, ECF subfamily</fullName>
    </submittedName>
</protein>
<dbReference type="Gene3D" id="1.10.10.10">
    <property type="entry name" value="Winged helix-like DNA-binding domain superfamily/Winged helix DNA-binding domain"/>
    <property type="match status" value="1"/>
</dbReference>
<proteinExistence type="inferred from homology"/>
<dbReference type="EMBL" id="BJUX01000004">
    <property type="protein sequence ID" value="GEK88560.1"/>
    <property type="molecule type" value="Genomic_DNA"/>
</dbReference>
<dbReference type="Gene3D" id="1.10.1740.10">
    <property type="match status" value="1"/>
</dbReference>
<reference evidence="7 10" key="2">
    <citation type="submission" date="2019-07" db="EMBL/GenBank/DDBJ databases">
        <title>Whole genome shotgun sequence of Alkalibacterium putridalgicola NBRC 103243.</title>
        <authorList>
            <person name="Hosoyama A."/>
            <person name="Uohara A."/>
            <person name="Ohji S."/>
            <person name="Ichikawa N."/>
        </authorList>
    </citation>
    <scope>NUCLEOTIDE SEQUENCE [LARGE SCALE GENOMIC DNA]</scope>
    <source>
        <strain evidence="7 10">NBRC 103243</strain>
    </source>
</reference>
<dbReference type="InterPro" id="IPR007627">
    <property type="entry name" value="RNA_pol_sigma70_r2"/>
</dbReference>
<reference evidence="8 9" key="1">
    <citation type="submission" date="2016-10" db="EMBL/GenBank/DDBJ databases">
        <authorList>
            <person name="de Groot N.N."/>
        </authorList>
    </citation>
    <scope>NUCLEOTIDE SEQUENCE [LARGE SCALE GENOMIC DNA]</scope>
    <source>
        <strain evidence="8 9">DSM 19182</strain>
    </source>
</reference>
<dbReference type="EMBL" id="FOBL01000035">
    <property type="protein sequence ID" value="SEM21404.1"/>
    <property type="molecule type" value="Genomic_DNA"/>
</dbReference>
<evidence type="ECO:0000256" key="4">
    <source>
        <dbReference type="ARBA" id="ARBA00023125"/>
    </source>
</evidence>
<evidence type="ECO:0000256" key="5">
    <source>
        <dbReference type="ARBA" id="ARBA00023163"/>
    </source>
</evidence>
<dbReference type="PANTHER" id="PTHR43133">
    <property type="entry name" value="RNA POLYMERASE ECF-TYPE SIGMA FACTO"/>
    <property type="match status" value="1"/>
</dbReference>
<dbReference type="RefSeq" id="WP_177165545.1">
    <property type="nucleotide sequence ID" value="NZ_BJUX01000004.1"/>
</dbReference>
<dbReference type="GO" id="GO:0000428">
    <property type="term" value="C:DNA-directed RNA polymerase complex"/>
    <property type="evidence" value="ECO:0007669"/>
    <property type="project" value="UniProtKB-KW"/>
</dbReference>
<keyword evidence="5" id="KW-0804">Transcription</keyword>
<evidence type="ECO:0000256" key="3">
    <source>
        <dbReference type="ARBA" id="ARBA00023082"/>
    </source>
</evidence>
<dbReference type="Proteomes" id="UP000198548">
    <property type="component" value="Unassembled WGS sequence"/>
</dbReference>
<evidence type="ECO:0000256" key="2">
    <source>
        <dbReference type="ARBA" id="ARBA00023015"/>
    </source>
</evidence>
<dbReference type="Proteomes" id="UP000321425">
    <property type="component" value="Unassembled WGS sequence"/>
</dbReference>
<evidence type="ECO:0000313" key="9">
    <source>
        <dbReference type="Proteomes" id="UP000198548"/>
    </source>
</evidence>
<dbReference type="PANTHER" id="PTHR43133:SF8">
    <property type="entry name" value="RNA POLYMERASE SIGMA FACTOR HI_1459-RELATED"/>
    <property type="match status" value="1"/>
</dbReference>
<dbReference type="NCBIfam" id="TIGR02937">
    <property type="entry name" value="sigma70-ECF"/>
    <property type="match status" value="1"/>
</dbReference>
<dbReference type="GO" id="GO:0006352">
    <property type="term" value="P:DNA-templated transcription initiation"/>
    <property type="evidence" value="ECO:0007669"/>
    <property type="project" value="InterPro"/>
</dbReference>
<dbReference type="AlphaFoldDB" id="A0A1H7WJ81"/>
<dbReference type="GO" id="GO:0003677">
    <property type="term" value="F:DNA binding"/>
    <property type="evidence" value="ECO:0007669"/>
    <property type="project" value="UniProtKB-KW"/>
</dbReference>
<name>A0A1H7WJ81_9LACT</name>
<keyword evidence="10" id="KW-1185">Reference proteome</keyword>
<gene>
    <name evidence="7" type="ORF">APU01nite_05990</name>
    <name evidence="8" type="ORF">SAMN04488100_1353</name>
</gene>
<evidence type="ECO:0000313" key="10">
    <source>
        <dbReference type="Proteomes" id="UP000321425"/>
    </source>
</evidence>
<dbReference type="InterPro" id="IPR013324">
    <property type="entry name" value="RNA_pol_sigma_r3/r4-like"/>
</dbReference>
<evidence type="ECO:0000256" key="1">
    <source>
        <dbReference type="ARBA" id="ARBA00010641"/>
    </source>
</evidence>
<dbReference type="InterPro" id="IPR039425">
    <property type="entry name" value="RNA_pol_sigma-70-like"/>
</dbReference>
<dbReference type="InterPro" id="IPR014284">
    <property type="entry name" value="RNA_pol_sigma-70_dom"/>
</dbReference>
<dbReference type="SUPFAM" id="SSF88659">
    <property type="entry name" value="Sigma3 and sigma4 domains of RNA polymerase sigma factors"/>
    <property type="match status" value="1"/>
</dbReference>
<dbReference type="Pfam" id="PF04542">
    <property type="entry name" value="Sigma70_r2"/>
    <property type="match status" value="1"/>
</dbReference>
<comment type="similarity">
    <text evidence="1">Belongs to the sigma-70 factor family. ECF subfamily.</text>
</comment>
<dbReference type="STRING" id="426703.SAMN04488100_1353"/>
<dbReference type="GO" id="GO:0016987">
    <property type="term" value="F:sigma factor activity"/>
    <property type="evidence" value="ECO:0007669"/>
    <property type="project" value="UniProtKB-KW"/>
</dbReference>
<feature type="domain" description="RNA polymerase sigma-70 region 2" evidence="6">
    <location>
        <begin position="22"/>
        <end position="90"/>
    </location>
</feature>